<feature type="region of interest" description="Disordered" evidence="1">
    <location>
        <begin position="2709"/>
        <end position="2826"/>
    </location>
</feature>
<dbReference type="GO" id="GO:0000902">
    <property type="term" value="P:cell morphogenesis"/>
    <property type="evidence" value="ECO:0007669"/>
    <property type="project" value="InterPro"/>
</dbReference>
<feature type="region of interest" description="Disordered" evidence="1">
    <location>
        <begin position="1"/>
        <end position="159"/>
    </location>
</feature>
<reference evidence="5 6" key="1">
    <citation type="journal article" date="2018" name="Mol. Biol. Evol.">
        <title>Broad Genomic Sampling Reveals a Smut Pathogenic Ancestry of the Fungal Clade Ustilaginomycotina.</title>
        <authorList>
            <person name="Kijpornyongpan T."/>
            <person name="Mondo S.J."/>
            <person name="Barry K."/>
            <person name="Sandor L."/>
            <person name="Lee J."/>
            <person name="Lipzen A."/>
            <person name="Pangilinan J."/>
            <person name="LaButti K."/>
            <person name="Hainaut M."/>
            <person name="Henrissat B."/>
            <person name="Grigoriev I.V."/>
            <person name="Spatafora J.W."/>
            <person name="Aime M.C."/>
        </authorList>
    </citation>
    <scope>NUCLEOTIDE SEQUENCE [LARGE SCALE GENOMIC DNA]</scope>
    <source>
        <strain evidence="5 6">MCA 3645</strain>
    </source>
</reference>
<feature type="domain" description="Cell morphogenesis protein C-terminal" evidence="3">
    <location>
        <begin position="2379"/>
        <end position="2512"/>
    </location>
</feature>
<feature type="domain" description="Cell morphogenesis central region" evidence="4">
    <location>
        <begin position="1674"/>
        <end position="1913"/>
    </location>
</feature>
<dbReference type="PANTHER" id="PTHR12295">
    <property type="entry name" value="FURRY-RELATED"/>
    <property type="match status" value="1"/>
</dbReference>
<proteinExistence type="predicted"/>
<dbReference type="FunCoup" id="A0A317XX70">
    <property type="interactions" value="196"/>
</dbReference>
<keyword evidence="6" id="KW-1185">Reference proteome</keyword>
<feature type="region of interest" description="Disordered" evidence="1">
    <location>
        <begin position="337"/>
        <end position="402"/>
    </location>
</feature>
<dbReference type="Pfam" id="PF14222">
    <property type="entry name" value="MOR2-PAG1_N"/>
    <property type="match status" value="1"/>
</dbReference>
<sequence length="2826" mass="309614">MQVVIPDLDDKELFAPPRKHHSPAVSASGSSHFAGERPSPDELVPSSSQQLQNVIGSSRDNHSQYGNANAPNAEATAAGPFRGPALGWHGRSGSGTSDSSAGGYGGLGYRVPPSQSFATSNDAFSIGSGLHPPFGGQETSGFSFPNKKPSMSSLRSPLRSRYLDSDAHVSERLDAHLPSSSDAGDLTAGYRSGLSTPRPPTNGSHFVTQPPPSSPAYASPSNAAFYSRSRHERNDSLASSPSKAPSHSASGSRSSRYHHGQSASYHSDSHHSAGAASSSASSIAYPYGSGGGSSGWDLPPVPPLPFAGDSIYSDMPVTPGGHTNNTTFQMPRAMASTHSFDHSDLDSPRRPPLRQLRGADDEYGRPLLQHPDEADETSSGDQAQSGSASHHLQHQHRQPSFPSSALAVSLGNEGLGQLPPGIGSPDPQAPAEYALNILMSRFISIANAKVRRALESALDHDPAVLSALARNEEELYASLCDSLAHISRKSASAVVRSLFRWKSISVSNDVDADVVRRHLATAQSVQTPNAGTREVASYLNRRKELISMYLVARPLTEIVKALSRDSLGEAQAVDLEEQSFAMLLSCTREKDRDRILPKPVHHLRECCFESVSELIGEISRIRFVSVSDRFVEIMEQSTRAPASKTVEDLLVAAIQSLRHLRITVYPMELFEEGADFVEVLARHFASSHGSRVKTAFCEAFTQLMLPVAQSASAEVNHPTWIKAIDTIWPRMIAMAAKPRYWSVAHPLHVCLLAVSPEEKLAAAWYPCVEVGVAKLKDRVNRFVVLNAATRLLWAYAFRCHESHTNTQKKLESFFRIWFPPSRRTVQPPEASPEPFVMMVHYVLFRHFEFGKDLVLNFLCHSALGGTTLSLQPDILTGQRTTIGIRAVLLTLHAYVQGESPAFPKGVNFNRYEFDTLPEGCGDELPDGFKFPKPEIESAQAQLNDLISKIALLCDHQISDMTVFDSRTQLFSRTSSSASTTSERALLERDGYTWRLHHDANLMTAYLRENQSYCDLLRACFDAWPRCISSSISFSSVLAILLRAHFSADPDLSRASARALRRIALQRPGGSSAVVSGFMRWIFRMDTAFWEIHPKQVLLMPKIEQAVQLWMELLEIWLAELRAQSSSNSSSQQQTDSTAATASGQKGFEMERTSAWALIDEVEAYALFLLCSASRTLRSLAIHILRLVTALDDAFLSPSRRAAIESARERGEEEEPTRIINLLDLPCQQYLDVEDPHLSSHQLNHLAKWKSPDRLTALCSIAQSEREVEHALWSRALPSFLRMTLDRFPTTVAVFRSYITNRVLEMDHIAVYAADISNRAPTQTMTTMSKLQAAAAASTLHHSSSVASLREAAANASSSPAEYTLMAQHWRYYILALCTTTTSTEGSRGGVVGNHHRKLSEPETGERMIAARDLFQKLVPFLASDNEVFQEAVVFALGNINENHYVALLETMQSVSGTLTDDFKTRSVAKSGLRRNRRLDRLRTALANVLQLTSPHMDVGDHLRNAKVVAMIDTWIKETFTFLIDREIRQDWEFHRLRRYFCGVTEQFFNGLVKLGISETFFPFETRLRMFRVFRDWHSYSTMSEDGRNKLANLLSAAADQQRDDRAKEHAVKTLNYETRTLSFQAGCSMAALCQGAISMVGGPAPAPMAGSSLEAGSLLNWLTSLFSTSDDKNHSLARKALRSLLVYNDQNSTLISSAVNRCITEPDRVTGGRSFFVTLSEVVIEKEEFGMPLHTVFCLGLMKLSHPDSSIRRKSLSVLEAAARRFNEECTLAAFEVGVSSPLPAIYLRAQRDVSACLAQHFDGLKTAMLSEFTQRMPLIEGARRATTLGLIPEWLSGLELHILPPASEEGVDAGAGAIYRTHLNLSNLFCLTVNHGDEHTFEVQEIWGSLVAFSDESQNASAIVRFLIDQGLHFRSQEVVIYAKRVVSCFSHTEAGPSIFDELCGMIEPGGMIGVPGIAAAPLPDLDHRHLYKADLARLLPEPEANLTFSPGQLALFYVGEMTYERRDQLGPNLPTLLHAIFLHVDSRSSFVRDQVVELFEQMMRCAVSVSVAGQMQPEESIQAAAAAKAHVDALFARRTFASWSADTTEADYDARAKMPRNLLHTAKDTLALLQPFLPTFQQDWGSAALLWAASNPIRHMACRSFQTFRALGPEITPSMMVTILGRLADTVSDHKPEVHRFSLEVLYALSLVVQRCDDANQDFLAQTWWATLACLSTVNEEEFAESVNILESLVARLDVGSPDVIAFLVQRCPEGWEGDFGLLRILVSRGLRSSVTSAASFRLMSRLAKCADPALIDYDEKSRLGYLFMAALPWFLQVTEESFQNSASGATSGRSDGRGPTSAGNTTRMNKLPSNGVTSGAGLAPRSASGSVLSASETQMVLEMASDLATIAAGLEMRDLERVSTSIAKSRFRTKDDLVRQAVNCVRTHYLPEEGPEMAVLLLGVVLNRHEWMRAQAMQVLKIFFQVMDTRNHADFSNLGSELLMPLLRQLSSPLSSQALEVLDEPIVVHGGPAANQILRMSLQWGNVPLSGQMREHVSDASIFGPPQESGWAVADPQDMTTRTRINLQALVKMCERTLDIMPTGNNVNFVIDDAYDGTVEGDGGAYSLDEAPGVGGNAGDELPPSSLGDIVNQLHDLSSFFGDEPTSKSRQMSVMWRDSRLDRSGSMRSGLGRAPSNRLNPNIHGYSYGGGTTSLSGLRNLAYQRQASPNPTVVPDRATPTIEDSPDGKPKVSPARTLIASPARAGLASSSTSNSQVGSPSEMLATSRTAKGQDASDMPSSRSHAQIAKILARSASQDPTMTANSASAASKPVSGTQSNASPR</sequence>
<feature type="compositionally biased region" description="Low complexity" evidence="1">
    <location>
        <begin position="379"/>
        <end position="389"/>
    </location>
</feature>
<dbReference type="EMBL" id="KZ819188">
    <property type="protein sequence ID" value="PWZ02702.1"/>
    <property type="molecule type" value="Genomic_DNA"/>
</dbReference>
<organism evidence="5 6">
    <name type="scientific">Testicularia cyperi</name>
    <dbReference type="NCBI Taxonomy" id="1882483"/>
    <lineage>
        <taxon>Eukaryota</taxon>
        <taxon>Fungi</taxon>
        <taxon>Dikarya</taxon>
        <taxon>Basidiomycota</taxon>
        <taxon>Ustilaginomycotina</taxon>
        <taxon>Ustilaginomycetes</taxon>
        <taxon>Ustilaginales</taxon>
        <taxon>Anthracoideaceae</taxon>
        <taxon>Testicularia</taxon>
    </lineage>
</organism>
<dbReference type="SUPFAM" id="SSF48371">
    <property type="entry name" value="ARM repeat"/>
    <property type="match status" value="2"/>
</dbReference>
<accession>A0A317XX70</accession>
<feature type="region of interest" description="Disordered" evidence="1">
    <location>
        <begin position="2328"/>
        <end position="2365"/>
    </location>
</feature>
<name>A0A317XX70_9BASI</name>
<feature type="domain" description="Cell morphogenesis central region" evidence="4">
    <location>
        <begin position="1406"/>
        <end position="1587"/>
    </location>
</feature>
<dbReference type="InParanoid" id="A0A317XX70"/>
<feature type="compositionally biased region" description="Low complexity" evidence="1">
    <location>
        <begin position="215"/>
        <end position="227"/>
    </location>
</feature>
<dbReference type="InterPro" id="IPR025481">
    <property type="entry name" value="Cell_Morphogen_C"/>
</dbReference>
<gene>
    <name evidence="5" type="ORF">BCV70DRAFT_154018</name>
</gene>
<protein>
    <recommendedName>
        <fullName evidence="7">TAO3-Transcriptional Activator of OCH1</fullName>
    </recommendedName>
</protein>
<evidence type="ECO:0008006" key="7">
    <source>
        <dbReference type="Google" id="ProtNLM"/>
    </source>
</evidence>
<dbReference type="PANTHER" id="PTHR12295:SF30">
    <property type="entry name" value="PROTEIN FURRY"/>
    <property type="match status" value="1"/>
</dbReference>
<dbReference type="Pfam" id="PF14228">
    <property type="entry name" value="MOR2-PAG1_mid"/>
    <property type="match status" value="3"/>
</dbReference>
<feature type="domain" description="Cell morphogenesis central region" evidence="4">
    <location>
        <begin position="1991"/>
        <end position="2180"/>
    </location>
</feature>
<feature type="compositionally biased region" description="Polar residues" evidence="1">
    <location>
        <begin position="2344"/>
        <end position="2360"/>
    </location>
</feature>
<feature type="compositionally biased region" description="Polar residues" evidence="1">
    <location>
        <begin position="45"/>
        <end position="66"/>
    </location>
</feature>
<dbReference type="GO" id="GO:0030427">
    <property type="term" value="C:site of polarized growth"/>
    <property type="evidence" value="ECO:0007669"/>
    <property type="project" value="TreeGrafter"/>
</dbReference>
<dbReference type="Pfam" id="PF14225">
    <property type="entry name" value="MOR2-PAG1_C"/>
    <property type="match status" value="2"/>
</dbReference>
<feature type="compositionally biased region" description="Polar residues" evidence="1">
    <location>
        <begin position="2797"/>
        <end position="2826"/>
    </location>
</feature>
<dbReference type="GO" id="GO:0005938">
    <property type="term" value="C:cell cortex"/>
    <property type="evidence" value="ECO:0007669"/>
    <property type="project" value="TreeGrafter"/>
</dbReference>
<feature type="compositionally biased region" description="Low complexity" evidence="1">
    <location>
        <begin position="236"/>
        <end position="287"/>
    </location>
</feature>
<evidence type="ECO:0000259" key="3">
    <source>
        <dbReference type="Pfam" id="PF14225"/>
    </source>
</evidence>
<dbReference type="InterPro" id="IPR025614">
    <property type="entry name" value="Cell_morpho_N"/>
</dbReference>
<feature type="compositionally biased region" description="Polar residues" evidence="1">
    <location>
        <begin position="2751"/>
        <end position="2773"/>
    </location>
</feature>
<evidence type="ECO:0000259" key="2">
    <source>
        <dbReference type="Pfam" id="PF14222"/>
    </source>
</evidence>
<feature type="compositionally biased region" description="Low complexity" evidence="1">
    <location>
        <begin position="67"/>
        <end position="78"/>
    </location>
</feature>
<feature type="region of interest" description="Disordered" evidence="1">
    <location>
        <begin position="173"/>
        <end position="308"/>
    </location>
</feature>
<evidence type="ECO:0000313" key="5">
    <source>
        <dbReference type="EMBL" id="PWZ02702.1"/>
    </source>
</evidence>
<evidence type="ECO:0000259" key="4">
    <source>
        <dbReference type="Pfam" id="PF14228"/>
    </source>
</evidence>
<feature type="compositionally biased region" description="Low complexity" evidence="1">
    <location>
        <begin position="150"/>
        <end position="159"/>
    </location>
</feature>
<feature type="region of interest" description="Disordered" evidence="1">
    <location>
        <begin position="2644"/>
        <end position="2685"/>
    </location>
</feature>
<dbReference type="STRING" id="1882483.A0A317XX70"/>
<dbReference type="InterPro" id="IPR016024">
    <property type="entry name" value="ARM-type_fold"/>
</dbReference>
<feature type="domain" description="Cell morphogenesis protein N-terminal" evidence="2">
    <location>
        <begin position="542"/>
        <end position="1117"/>
    </location>
</feature>
<evidence type="ECO:0000256" key="1">
    <source>
        <dbReference type="SAM" id="MobiDB-lite"/>
    </source>
</evidence>
<feature type="domain" description="Cell morphogenesis protein C-terminal" evidence="3">
    <location>
        <begin position="2207"/>
        <end position="2325"/>
    </location>
</feature>
<evidence type="ECO:0000313" key="6">
    <source>
        <dbReference type="Proteomes" id="UP000246740"/>
    </source>
</evidence>
<dbReference type="Proteomes" id="UP000246740">
    <property type="component" value="Unassembled WGS sequence"/>
</dbReference>
<dbReference type="OrthoDB" id="6287725at2759"/>
<dbReference type="InterPro" id="IPR039867">
    <property type="entry name" value="Furry/Tao3/Mor2"/>
</dbReference>
<feature type="compositionally biased region" description="Polar residues" evidence="1">
    <location>
        <begin position="113"/>
        <end position="123"/>
    </location>
</feature>
<dbReference type="InterPro" id="IPR029473">
    <property type="entry name" value="MOR2-PAG1_mid"/>
</dbReference>
<feature type="compositionally biased region" description="Basic and acidic residues" evidence="1">
    <location>
        <begin position="339"/>
        <end position="349"/>
    </location>
</feature>